<dbReference type="PROSITE" id="PS00330">
    <property type="entry name" value="HEMOLYSIN_CALCIUM"/>
    <property type="match status" value="2"/>
</dbReference>
<evidence type="ECO:0000256" key="1">
    <source>
        <dbReference type="ARBA" id="ARBA00004613"/>
    </source>
</evidence>
<dbReference type="PRINTS" id="PR00313">
    <property type="entry name" value="CABNDNGRPT"/>
</dbReference>
<evidence type="ECO:0000256" key="2">
    <source>
        <dbReference type="ARBA" id="ARBA00022525"/>
    </source>
</evidence>
<sequence length="301" mass="31340">MALVKGTKFADELHGTWDNDSLYGGAGNDVFYASGGDDRFSGGAGWDRIDYSSYAGRLSIVLNGSGKSGVYANGRLHDTLISIEEITGGSGDDYFVGNAYDNIFSGGAGHDYFVASAGNDAYRGGGGYDMLDFSAIKAGLRFEINAANGVTSVRYAGGGLNTMSSIENIIGTKFGDVIKGDGADNYFRGEGGNDRLSGGAGGDVLNGGAGKDKLTGGADADIFEFVTGFGRDTITDFNARGSDHDILDLSGVASLDNLQQLLDDHRIYQSGNNVVINAAKGDVIVLKNVDIADLTASDFLF</sequence>
<evidence type="ECO:0008006" key="5">
    <source>
        <dbReference type="Google" id="ProtNLM"/>
    </source>
</evidence>
<proteinExistence type="predicted"/>
<accession>A0ABT8XG71</accession>
<comment type="subcellular location">
    <subcellularLocation>
        <location evidence="1">Secreted</location>
    </subcellularLocation>
</comment>
<evidence type="ECO:0000313" key="4">
    <source>
        <dbReference type="Proteomes" id="UP001177080"/>
    </source>
</evidence>
<dbReference type="PANTHER" id="PTHR38340">
    <property type="entry name" value="S-LAYER PROTEIN"/>
    <property type="match status" value="1"/>
</dbReference>
<name>A0ABT8XG71_9HYPH</name>
<dbReference type="SUPFAM" id="SSF51120">
    <property type="entry name" value="beta-Roll"/>
    <property type="match status" value="2"/>
</dbReference>
<dbReference type="InterPro" id="IPR001343">
    <property type="entry name" value="Hemolysn_Ca-bd"/>
</dbReference>
<dbReference type="InterPro" id="IPR018511">
    <property type="entry name" value="Hemolysin-typ_Ca-bd_CS"/>
</dbReference>
<evidence type="ECO:0000313" key="3">
    <source>
        <dbReference type="EMBL" id="MDO6122760.1"/>
    </source>
</evidence>
<dbReference type="EMBL" id="WHSC02000007">
    <property type="protein sequence ID" value="MDO6122760.1"/>
    <property type="molecule type" value="Genomic_DNA"/>
</dbReference>
<dbReference type="InterPro" id="IPR050557">
    <property type="entry name" value="RTX_toxin/Mannuronan_C5-epim"/>
</dbReference>
<dbReference type="Pfam" id="PF00353">
    <property type="entry name" value="HemolysinCabind"/>
    <property type="match status" value="3"/>
</dbReference>
<dbReference type="PANTHER" id="PTHR38340:SF1">
    <property type="entry name" value="S-LAYER PROTEIN"/>
    <property type="match status" value="1"/>
</dbReference>
<protein>
    <recommendedName>
        <fullName evidence="5">Hemolysin type calcium-binding protein</fullName>
    </recommendedName>
</protein>
<reference evidence="3" key="1">
    <citation type="submission" date="2022-04" db="EMBL/GenBank/DDBJ databases">
        <title>Shinella lacus sp. nov., a novel member of the genus Shinella from water.</title>
        <authorList>
            <person name="Deng Y."/>
        </authorList>
    </citation>
    <scope>NUCLEOTIDE SEQUENCE</scope>
    <source>
        <strain evidence="3">JCM 31239</strain>
    </source>
</reference>
<gene>
    <name evidence="3" type="ORF">GB928_016325</name>
</gene>
<dbReference type="InterPro" id="IPR011049">
    <property type="entry name" value="Serralysin-like_metalloprot_C"/>
</dbReference>
<keyword evidence="4" id="KW-1185">Reference proteome</keyword>
<organism evidence="3 4">
    <name type="scientific">Shinella curvata</name>
    <dbReference type="NCBI Taxonomy" id="1817964"/>
    <lineage>
        <taxon>Bacteria</taxon>
        <taxon>Pseudomonadati</taxon>
        <taxon>Pseudomonadota</taxon>
        <taxon>Alphaproteobacteria</taxon>
        <taxon>Hyphomicrobiales</taxon>
        <taxon>Rhizobiaceae</taxon>
        <taxon>Shinella</taxon>
    </lineage>
</organism>
<dbReference type="Gene3D" id="2.150.10.10">
    <property type="entry name" value="Serralysin-like metalloprotease, C-terminal"/>
    <property type="match status" value="2"/>
</dbReference>
<dbReference type="Proteomes" id="UP001177080">
    <property type="component" value="Unassembled WGS sequence"/>
</dbReference>
<comment type="caution">
    <text evidence="3">The sequence shown here is derived from an EMBL/GenBank/DDBJ whole genome shotgun (WGS) entry which is preliminary data.</text>
</comment>
<keyword evidence="2" id="KW-0964">Secreted</keyword>
<dbReference type="RefSeq" id="WP_244760437.1">
    <property type="nucleotide sequence ID" value="NZ_JALJCJ010000002.1"/>
</dbReference>